<evidence type="ECO:0000256" key="3">
    <source>
        <dbReference type="SAM" id="MobiDB-lite"/>
    </source>
</evidence>
<dbReference type="Gene3D" id="3.30.70.330">
    <property type="match status" value="1"/>
</dbReference>
<evidence type="ECO:0000259" key="5">
    <source>
        <dbReference type="PROSITE" id="PS50102"/>
    </source>
</evidence>
<dbReference type="GO" id="GO:0003723">
    <property type="term" value="F:RNA binding"/>
    <property type="evidence" value="ECO:0007669"/>
    <property type="project" value="UniProtKB-UniRule"/>
</dbReference>
<feature type="compositionally biased region" description="Acidic residues" evidence="3">
    <location>
        <begin position="81"/>
        <end position="92"/>
    </location>
</feature>
<feature type="domain" description="RING-type" evidence="4">
    <location>
        <begin position="18"/>
        <end position="60"/>
    </location>
</feature>
<organism evidence="6 7">
    <name type="scientific">Blastocystis sp. subtype 1 (strain ATCC 50177 / NandII)</name>
    <dbReference type="NCBI Taxonomy" id="478820"/>
    <lineage>
        <taxon>Eukaryota</taxon>
        <taxon>Sar</taxon>
        <taxon>Stramenopiles</taxon>
        <taxon>Bigyra</taxon>
        <taxon>Opalozoa</taxon>
        <taxon>Opalinata</taxon>
        <taxon>Blastocystidae</taxon>
        <taxon>Blastocystis</taxon>
    </lineage>
</organism>
<dbReference type="GO" id="GO:0004842">
    <property type="term" value="F:ubiquitin-protein transferase activity"/>
    <property type="evidence" value="ECO:0007669"/>
    <property type="project" value="InterPro"/>
</dbReference>
<feature type="compositionally biased region" description="Acidic residues" evidence="3">
    <location>
        <begin position="354"/>
        <end position="366"/>
    </location>
</feature>
<dbReference type="InterPro" id="IPR003954">
    <property type="entry name" value="RRM_euk-type"/>
</dbReference>
<dbReference type="InterPro" id="IPR039515">
    <property type="entry name" value="NOT4_mRING-HC-C4C4"/>
</dbReference>
<evidence type="ECO:0000256" key="1">
    <source>
        <dbReference type="PROSITE-ProRule" id="PRU00175"/>
    </source>
</evidence>
<dbReference type="PANTHER" id="PTHR12603">
    <property type="entry name" value="CCR4-NOT TRANSCRIPTION COMPLEX RELATED"/>
    <property type="match status" value="1"/>
</dbReference>
<dbReference type="InterPro" id="IPR001841">
    <property type="entry name" value="Znf_RING"/>
</dbReference>
<dbReference type="InterPro" id="IPR005069">
    <property type="entry name" value="Nucl-diP-sugar_transferase"/>
</dbReference>
<name>A0A196S753_BLAHN</name>
<dbReference type="InterPro" id="IPR013083">
    <property type="entry name" value="Znf_RING/FYVE/PHD"/>
</dbReference>
<dbReference type="SUPFAM" id="SSF57850">
    <property type="entry name" value="RING/U-box"/>
    <property type="match status" value="1"/>
</dbReference>
<keyword evidence="1" id="KW-0862">Zinc</keyword>
<dbReference type="InterPro" id="IPR000504">
    <property type="entry name" value="RRM_dom"/>
</dbReference>
<dbReference type="PROSITE" id="PS50089">
    <property type="entry name" value="ZF_RING_2"/>
    <property type="match status" value="1"/>
</dbReference>
<feature type="compositionally biased region" description="Basic and acidic residues" evidence="3">
    <location>
        <begin position="70"/>
        <end position="80"/>
    </location>
</feature>
<protein>
    <submittedName>
        <fullName evidence="6">CCR4-NOT transcription complex subunit 4</fullName>
    </submittedName>
</protein>
<dbReference type="Pfam" id="PF14570">
    <property type="entry name" value="zf-RING_4"/>
    <property type="match status" value="1"/>
</dbReference>
<dbReference type="Proteomes" id="UP000078348">
    <property type="component" value="Unassembled WGS sequence"/>
</dbReference>
<dbReference type="InterPro" id="IPR034261">
    <property type="entry name" value="CNOT4_RRM"/>
</dbReference>
<dbReference type="InterPro" id="IPR012677">
    <property type="entry name" value="Nucleotide-bd_a/b_plait_sf"/>
</dbReference>
<dbReference type="PANTHER" id="PTHR12603:SF0">
    <property type="entry name" value="CCR4-NOT TRANSCRIPTION COMPLEX SUBUNIT 4"/>
    <property type="match status" value="1"/>
</dbReference>
<dbReference type="GO" id="GO:0008270">
    <property type="term" value="F:zinc ion binding"/>
    <property type="evidence" value="ECO:0007669"/>
    <property type="project" value="UniProtKB-KW"/>
</dbReference>
<dbReference type="EMBL" id="LXWW01000501">
    <property type="protein sequence ID" value="OAO12885.1"/>
    <property type="molecule type" value="Genomic_DNA"/>
</dbReference>
<dbReference type="OrthoDB" id="1923159at2759"/>
<accession>A0A196S753</accession>
<keyword evidence="1" id="KW-0863">Zinc-finger</keyword>
<dbReference type="Pfam" id="PF03407">
    <property type="entry name" value="Nucleotid_trans"/>
    <property type="match status" value="1"/>
</dbReference>
<gene>
    <name evidence="6" type="ORF">AV274_5418</name>
</gene>
<dbReference type="GO" id="GO:0016567">
    <property type="term" value="P:protein ubiquitination"/>
    <property type="evidence" value="ECO:0007669"/>
    <property type="project" value="TreeGrafter"/>
</dbReference>
<dbReference type="STRING" id="478820.A0A196S753"/>
<evidence type="ECO:0000256" key="2">
    <source>
        <dbReference type="PROSITE-ProRule" id="PRU00176"/>
    </source>
</evidence>
<dbReference type="CDD" id="cd16618">
    <property type="entry name" value="mRING-HC-C4C4_CNOT4"/>
    <property type="match status" value="1"/>
</dbReference>
<dbReference type="Pfam" id="PF00076">
    <property type="entry name" value="RRM_1"/>
    <property type="match status" value="1"/>
</dbReference>
<keyword evidence="7" id="KW-1185">Reference proteome</keyword>
<evidence type="ECO:0000313" key="7">
    <source>
        <dbReference type="Proteomes" id="UP000078348"/>
    </source>
</evidence>
<feature type="domain" description="RRM" evidence="5">
    <location>
        <begin position="133"/>
        <end position="216"/>
    </location>
</feature>
<evidence type="ECO:0000313" key="6">
    <source>
        <dbReference type="EMBL" id="OAO12885.1"/>
    </source>
</evidence>
<dbReference type="SUPFAM" id="SSF54928">
    <property type="entry name" value="RNA-binding domain, RBD"/>
    <property type="match status" value="1"/>
</dbReference>
<dbReference type="PROSITE" id="PS50102">
    <property type="entry name" value="RRM"/>
    <property type="match status" value="1"/>
</dbReference>
<dbReference type="CDD" id="cd12438">
    <property type="entry name" value="RRM_CNOT4"/>
    <property type="match status" value="1"/>
</dbReference>
<proteinExistence type="predicted"/>
<keyword evidence="1" id="KW-0479">Metal-binding</keyword>
<dbReference type="GO" id="GO:0030014">
    <property type="term" value="C:CCR4-NOT complex"/>
    <property type="evidence" value="ECO:0007669"/>
    <property type="project" value="InterPro"/>
</dbReference>
<dbReference type="Gene3D" id="3.30.40.10">
    <property type="entry name" value="Zinc/RING finger domain, C3HC4 (zinc finger)"/>
    <property type="match status" value="1"/>
</dbReference>
<feature type="region of interest" description="Disordered" evidence="3">
    <location>
        <begin position="70"/>
        <end position="109"/>
    </location>
</feature>
<reference evidence="6 7" key="1">
    <citation type="submission" date="2016-05" db="EMBL/GenBank/DDBJ databases">
        <title>Nuclear genome of Blastocystis sp. subtype 1 NandII.</title>
        <authorList>
            <person name="Gentekaki E."/>
            <person name="Curtis B."/>
            <person name="Stairs C."/>
            <person name="Eme L."/>
            <person name="Herman E."/>
            <person name="Klimes V."/>
            <person name="Arias M.C."/>
            <person name="Elias M."/>
            <person name="Hilliou F."/>
            <person name="Klute M."/>
            <person name="Malik S.-B."/>
            <person name="Pightling A."/>
            <person name="Rachubinski R."/>
            <person name="Salas D."/>
            <person name="Schlacht A."/>
            <person name="Suga H."/>
            <person name="Archibald J."/>
            <person name="Ball S.G."/>
            <person name="Clark G."/>
            <person name="Dacks J."/>
            <person name="Van Der Giezen M."/>
            <person name="Tsaousis A."/>
            <person name="Roger A."/>
        </authorList>
    </citation>
    <scope>NUCLEOTIDE SEQUENCE [LARGE SCALE GENOMIC DNA]</scope>
    <source>
        <strain evidence="7">ATCC 50177 / NandII</strain>
    </source>
</reference>
<dbReference type="AlphaFoldDB" id="A0A196S753"/>
<dbReference type="SMART" id="SM00361">
    <property type="entry name" value="RRM_1"/>
    <property type="match status" value="1"/>
</dbReference>
<keyword evidence="2" id="KW-0694">RNA-binding</keyword>
<evidence type="ECO:0000259" key="4">
    <source>
        <dbReference type="PROSITE" id="PS50089"/>
    </source>
</evidence>
<dbReference type="InterPro" id="IPR035979">
    <property type="entry name" value="RBD_domain_sf"/>
</dbReference>
<sequence length="767" mass="87640">MLNDTIDMNGDNEDDHLCPVCFGPMDETDYRLFPCPCGFQLCMWCLHRLLNENSRCPNCRETYDRNRFKVVEEPDAREESDSSSEEANEEAEQPTGNSTAPGPRKRTNDVALPVDAHSQHNYQLSVTRIVQRNLAYIVGMPADENDVERLRSEEVFGKYGKVLKLVVSSPSVQSTQNPTIGIYLTYENEEAALRCIRAVDGFCYKGHLLKASFGTTKYCNSFIHNTTCLNQDCLYLHHKAPAEDCFLRDEMTAGDSAFYKRTHPGFGSFWDSRRGVFVYHRRNALRSGDVLPENQGKAEEISNCLRKYSRVRFEVLGKNYEKTKKNVAAPPHDIKKGSIQFRGSLEDSPLTSDVSEDEEPEPEDPTSVDLNQLFSTPSKEPAANPTPSDSISEEDILSNLIKADRTRKQTESSYSPRNSHFQDVNGEHVVSLRELVPERQKDGVVMVTFTDMGYIDSFYLSNELSHLQSYSNLAVVAIEISAYIELKEKGFPVAFFNITSLAGRVGATPSLFGTNVFKQKMNAKQRIIREVLLLNCSCLLFDSDVILHKNPLPGILLRKHYDMLAQKDERVNSGFVFFRPTLTSIHFLNHVIRFMPVWGLSDQPTTNRLIDENRVPAFRWGLLPEEEYSSGLVFFAKHQFRWDAINATQVTIHNNYILGEWNKMYRLKEMGLYRFDKNREYSDTKATFLYLQESRRGFENRSLALGVELANRLNRSFVVPILPCSNEVQLSKCNLCGNQFRFCHHDILQNATLPWKEHVISVNNPHQ</sequence>
<comment type="caution">
    <text evidence="6">The sequence shown here is derived from an EMBL/GenBank/DDBJ whole genome shotgun (WGS) entry which is preliminary data.</text>
</comment>
<dbReference type="InterPro" id="IPR039780">
    <property type="entry name" value="Mot2"/>
</dbReference>
<feature type="region of interest" description="Disordered" evidence="3">
    <location>
        <begin position="327"/>
        <end position="393"/>
    </location>
</feature>